<protein>
    <recommendedName>
        <fullName evidence="8 9">Chromosomal replication initiator protein DnaA</fullName>
    </recommendedName>
</protein>
<dbReference type="PRINTS" id="PR00051">
    <property type="entry name" value="DNAA"/>
</dbReference>
<evidence type="ECO:0000256" key="9">
    <source>
        <dbReference type="NCBIfam" id="TIGR00362"/>
    </source>
</evidence>
<feature type="compositionally biased region" description="Basic and acidic residues" evidence="12">
    <location>
        <begin position="20"/>
        <end position="32"/>
    </location>
</feature>
<evidence type="ECO:0000256" key="3">
    <source>
        <dbReference type="ARBA" id="ARBA00022705"/>
    </source>
</evidence>
<evidence type="ECO:0000313" key="16">
    <source>
        <dbReference type="Proteomes" id="UP000215332"/>
    </source>
</evidence>
<evidence type="ECO:0000259" key="14">
    <source>
        <dbReference type="SMART" id="SM00760"/>
    </source>
</evidence>
<keyword evidence="2 8" id="KW-0963">Cytoplasm</keyword>
<dbReference type="SMART" id="SM00382">
    <property type="entry name" value="AAA"/>
    <property type="match status" value="1"/>
</dbReference>
<dbReference type="InterPro" id="IPR027417">
    <property type="entry name" value="P-loop_NTPase"/>
</dbReference>
<dbReference type="GO" id="GO:0008289">
    <property type="term" value="F:lipid binding"/>
    <property type="evidence" value="ECO:0007669"/>
    <property type="project" value="UniProtKB-KW"/>
</dbReference>
<dbReference type="GO" id="GO:0005524">
    <property type="term" value="F:ATP binding"/>
    <property type="evidence" value="ECO:0007669"/>
    <property type="project" value="UniProtKB-UniRule"/>
</dbReference>
<dbReference type="Gene3D" id="3.30.300.180">
    <property type="match status" value="1"/>
</dbReference>
<evidence type="ECO:0000256" key="4">
    <source>
        <dbReference type="ARBA" id="ARBA00022741"/>
    </source>
</evidence>
<organism evidence="15 16">
    <name type="scientific">Cutibacterium granulosum</name>
    <dbReference type="NCBI Taxonomy" id="33011"/>
    <lineage>
        <taxon>Bacteria</taxon>
        <taxon>Bacillati</taxon>
        <taxon>Actinomycetota</taxon>
        <taxon>Actinomycetes</taxon>
        <taxon>Propionibacteriales</taxon>
        <taxon>Propionibacteriaceae</taxon>
        <taxon>Cutibacterium</taxon>
    </lineage>
</organism>
<evidence type="ECO:0000259" key="13">
    <source>
        <dbReference type="SMART" id="SM00382"/>
    </source>
</evidence>
<dbReference type="AlphaFoldDB" id="A0A239W7Y2"/>
<feature type="region of interest" description="Domain III, AAA+ region" evidence="8">
    <location>
        <begin position="183"/>
        <end position="399"/>
    </location>
</feature>
<dbReference type="Pfam" id="PF08299">
    <property type="entry name" value="Bac_DnaA_C"/>
    <property type="match status" value="1"/>
</dbReference>
<dbReference type="eggNOG" id="COG0593">
    <property type="taxonomic scope" value="Bacteria"/>
</dbReference>
<comment type="subcellular location">
    <subcellularLocation>
        <location evidence="8">Cytoplasm</location>
    </subcellularLocation>
</comment>
<evidence type="ECO:0000256" key="5">
    <source>
        <dbReference type="ARBA" id="ARBA00022840"/>
    </source>
</evidence>
<dbReference type="SUPFAM" id="SSF48295">
    <property type="entry name" value="TrpR-like"/>
    <property type="match status" value="1"/>
</dbReference>
<dbReference type="SUPFAM" id="SSF52540">
    <property type="entry name" value="P-loop containing nucleoside triphosphate hydrolases"/>
    <property type="match status" value="1"/>
</dbReference>
<feature type="compositionally biased region" description="Polar residues" evidence="12">
    <location>
        <begin position="1"/>
        <end position="10"/>
    </location>
</feature>
<dbReference type="FunFam" id="1.10.8.60:FF:000003">
    <property type="entry name" value="Chromosomal replication initiator protein DnaA"/>
    <property type="match status" value="1"/>
</dbReference>
<comment type="caution">
    <text evidence="8">Lacks conserved residue(s) required for the propagation of feature annotation.</text>
</comment>
<comment type="function">
    <text evidence="8 10">Plays an essential role in the initiation and regulation of chromosomal replication. ATP-DnaA binds to the origin of replication (oriC) to initiate formation of the DNA replication initiation complex once per cell cycle. Binds the DnaA box (a 9 base pair repeat at the origin) and separates the double-stranded (ds)DNA. Forms a right-handed helical filament on oriC DNA; dsDNA binds to the exterior of the filament while single-stranded (ss)DNA is stabiized in the filament's interior. The ATP-DnaA-oriC complex binds and stabilizes one strand of the AT-rich DNA unwinding element (DUE), permitting loading of DNA polymerase. After initiation quickly degrades to an ADP-DnaA complex that is not apt for DNA replication. Binds acidic phospholipids.</text>
</comment>
<dbReference type="NCBIfam" id="NF010686">
    <property type="entry name" value="PRK14086.1"/>
    <property type="match status" value="1"/>
</dbReference>
<feature type="binding site" evidence="8">
    <location>
        <position position="231"/>
    </location>
    <ligand>
        <name>ATP</name>
        <dbReference type="ChEBI" id="CHEBI:30616"/>
    </ligand>
</feature>
<dbReference type="InterPro" id="IPR013159">
    <property type="entry name" value="DnaA_C"/>
</dbReference>
<feature type="region of interest" description="Disordered" evidence="12">
    <location>
        <begin position="1"/>
        <end position="54"/>
    </location>
</feature>
<dbReference type="CDD" id="cd06571">
    <property type="entry name" value="Bac_DnaA_C"/>
    <property type="match status" value="1"/>
</dbReference>
<dbReference type="GO" id="GO:0003688">
    <property type="term" value="F:DNA replication origin binding"/>
    <property type="evidence" value="ECO:0007669"/>
    <property type="project" value="UniProtKB-UniRule"/>
</dbReference>
<dbReference type="GO" id="GO:0006275">
    <property type="term" value="P:regulation of DNA replication"/>
    <property type="evidence" value="ECO:0007669"/>
    <property type="project" value="UniProtKB-UniRule"/>
</dbReference>
<feature type="binding site" evidence="8">
    <location>
        <position position="229"/>
    </location>
    <ligand>
        <name>ATP</name>
        <dbReference type="ChEBI" id="CHEBI:30616"/>
    </ligand>
</feature>
<accession>A0A239W7Y2</accession>
<dbReference type="Gene3D" id="1.10.8.60">
    <property type="match status" value="1"/>
</dbReference>
<dbReference type="Gene3D" id="1.10.1750.10">
    <property type="match status" value="1"/>
</dbReference>
<feature type="region of interest" description="Disordered" evidence="12">
    <location>
        <begin position="160"/>
        <end position="181"/>
    </location>
</feature>
<keyword evidence="6 8" id="KW-0446">Lipid-binding</keyword>
<dbReference type="Gene3D" id="3.40.50.300">
    <property type="entry name" value="P-loop containing nucleotide triphosphate hydrolases"/>
    <property type="match status" value="1"/>
</dbReference>
<proteinExistence type="inferred from homology"/>
<feature type="binding site" evidence="8">
    <location>
        <position position="230"/>
    </location>
    <ligand>
        <name>ATP</name>
        <dbReference type="ChEBI" id="CHEBI:30616"/>
    </ligand>
</feature>
<dbReference type="Proteomes" id="UP000215332">
    <property type="component" value="Chromosome 1"/>
</dbReference>
<dbReference type="InterPro" id="IPR018312">
    <property type="entry name" value="Chromosome_initiator_DnaA_CS"/>
</dbReference>
<dbReference type="FunFam" id="3.40.50.300:FF:000150">
    <property type="entry name" value="Chromosomal replication initiator protein DnaA"/>
    <property type="match status" value="1"/>
</dbReference>
<evidence type="ECO:0000256" key="10">
    <source>
        <dbReference type="RuleBase" id="RU000577"/>
    </source>
</evidence>
<feature type="region of interest" description="Domain I, interacts with DnaA modulators" evidence="8">
    <location>
        <begin position="1"/>
        <end position="153"/>
    </location>
</feature>
<evidence type="ECO:0000256" key="11">
    <source>
        <dbReference type="RuleBase" id="RU004227"/>
    </source>
</evidence>
<name>A0A239W7Y2_9ACTN</name>
<evidence type="ECO:0000256" key="12">
    <source>
        <dbReference type="SAM" id="MobiDB-lite"/>
    </source>
</evidence>
<dbReference type="PANTHER" id="PTHR30050">
    <property type="entry name" value="CHROMOSOMAL REPLICATION INITIATOR PROTEIN DNAA"/>
    <property type="match status" value="1"/>
</dbReference>
<evidence type="ECO:0000313" key="15">
    <source>
        <dbReference type="EMBL" id="SNV30482.1"/>
    </source>
</evidence>
<dbReference type="SMART" id="SM00760">
    <property type="entry name" value="Bac_DnaA_C"/>
    <property type="match status" value="1"/>
</dbReference>
<evidence type="ECO:0000256" key="2">
    <source>
        <dbReference type="ARBA" id="ARBA00022490"/>
    </source>
</evidence>
<dbReference type="NCBIfam" id="TIGR00362">
    <property type="entry name" value="DnaA"/>
    <property type="match status" value="1"/>
</dbReference>
<dbReference type="GO" id="GO:0005737">
    <property type="term" value="C:cytoplasm"/>
    <property type="evidence" value="ECO:0007669"/>
    <property type="project" value="UniProtKB-SubCell"/>
</dbReference>
<feature type="domain" description="Chromosomal replication initiator DnaA C-terminal" evidence="14">
    <location>
        <begin position="428"/>
        <end position="497"/>
    </location>
</feature>
<comment type="similarity">
    <text evidence="1 8 11">Belongs to the DnaA family.</text>
</comment>
<gene>
    <name evidence="15" type="primary">dnaA_1</name>
    <name evidence="8" type="synonym">dnaA</name>
    <name evidence="15" type="ORF">SAMEA4412665_00421</name>
</gene>
<dbReference type="FunFam" id="1.10.1750.10:FF:000002">
    <property type="entry name" value="Chromosomal replication initiator protein DnaA"/>
    <property type="match status" value="1"/>
</dbReference>
<dbReference type="InterPro" id="IPR003593">
    <property type="entry name" value="AAA+_ATPase"/>
</dbReference>
<dbReference type="KEGG" id="cgrn:4412665_00421"/>
<feature type="domain" description="AAA+ ATPase" evidence="13">
    <location>
        <begin position="216"/>
        <end position="344"/>
    </location>
</feature>
<dbReference type="Pfam" id="PF00308">
    <property type="entry name" value="Bac_DnaA"/>
    <property type="match status" value="1"/>
</dbReference>
<dbReference type="PROSITE" id="PS01008">
    <property type="entry name" value="DNAA"/>
    <property type="match status" value="1"/>
</dbReference>
<dbReference type="InterPro" id="IPR020591">
    <property type="entry name" value="Chromosome_initiator_DnaA-like"/>
</dbReference>
<dbReference type="EMBL" id="LT906441">
    <property type="protein sequence ID" value="SNV30482.1"/>
    <property type="molecule type" value="Genomic_DNA"/>
</dbReference>
<dbReference type="InterPro" id="IPR001957">
    <property type="entry name" value="Chromosome_initiator_DnaA"/>
</dbReference>
<dbReference type="GO" id="GO:0006270">
    <property type="term" value="P:DNA replication initiation"/>
    <property type="evidence" value="ECO:0007669"/>
    <property type="project" value="UniProtKB-UniRule"/>
</dbReference>
<comment type="subunit">
    <text evidence="8">Oligomerizes as a right-handed, spiral filament on DNA at oriC.</text>
</comment>
<dbReference type="PANTHER" id="PTHR30050:SF2">
    <property type="entry name" value="CHROMOSOMAL REPLICATION INITIATOR PROTEIN DNAA"/>
    <property type="match status" value="1"/>
</dbReference>
<feature type="binding site" evidence="8">
    <location>
        <position position="227"/>
    </location>
    <ligand>
        <name>ATP</name>
        <dbReference type="ChEBI" id="CHEBI:30616"/>
    </ligand>
</feature>
<keyword evidence="7 8" id="KW-0238">DNA-binding</keyword>
<sequence length="521" mass="57471">MSNHSTTGQPAESADAPGSADDHLHSSDDRPLPHVHPNAVLPPPMSAQEPVDPTEALAEAWSSLLDNVSKANRPWLRNATPVTMHSSTAMVAVPNEFARDHIETKMRAELEELLSDSFHRPIHLAITIDPDLELALGAPDRPEDDEEELPVAEFVPRAGVSPAPVLPSDAGSGAEQSDDPAAHLNPKYTFDSFVIGSSNRFAHAAAVAVAESPGKSYNPLLIYGGSGLGKTHLLHAIGSYVLSYYHNVRVKYVSTEELTNDFINAIGTNRTAEFRRAYRDIDVLLVDDIQFLESKIQTQEEFFHTFNTLHNAQKQIVMTSDRPPKLLEALEPRLRSRFEWGLLTDIQPPDLETRIAILQRKIQAERLTVGPDVLEFIASRIQTNIRELEGALIRVAAFASLNGQQVDLSLAEVVLKDLIPEGGEAPVTADGIITETAKYFSISRDDLLGTSRAQTLVRARQIAMYLCRELTDLSLPKIGDEFGGKDHTTVMHAERKIRALLGENREIFDQVTELTNLIKTF</sequence>
<keyword evidence="4 8" id="KW-0547">Nucleotide-binding</keyword>
<dbReference type="InterPro" id="IPR038454">
    <property type="entry name" value="DnaA_N_sf"/>
</dbReference>
<feature type="region of interest" description="Domain IV, binds dsDNA" evidence="8">
    <location>
        <begin position="400"/>
        <end position="521"/>
    </location>
</feature>
<keyword evidence="5 8" id="KW-0067">ATP-binding</keyword>
<dbReference type="InterPro" id="IPR013317">
    <property type="entry name" value="DnaA_dom"/>
</dbReference>
<evidence type="ECO:0000256" key="1">
    <source>
        <dbReference type="ARBA" id="ARBA00006583"/>
    </source>
</evidence>
<evidence type="ECO:0000256" key="8">
    <source>
        <dbReference type="HAMAP-Rule" id="MF_00377"/>
    </source>
</evidence>
<keyword evidence="3 8" id="KW-0235">DNA replication</keyword>
<evidence type="ECO:0000256" key="6">
    <source>
        <dbReference type="ARBA" id="ARBA00023121"/>
    </source>
</evidence>
<dbReference type="CDD" id="cd00009">
    <property type="entry name" value="AAA"/>
    <property type="match status" value="1"/>
</dbReference>
<dbReference type="InterPro" id="IPR010921">
    <property type="entry name" value="Trp_repressor/repl_initiator"/>
</dbReference>
<dbReference type="HAMAP" id="MF_00377">
    <property type="entry name" value="DnaA_bact"/>
    <property type="match status" value="1"/>
</dbReference>
<dbReference type="GO" id="GO:0005886">
    <property type="term" value="C:plasma membrane"/>
    <property type="evidence" value="ECO:0007669"/>
    <property type="project" value="TreeGrafter"/>
</dbReference>
<reference evidence="15 16" key="1">
    <citation type="submission" date="2017-06" db="EMBL/GenBank/DDBJ databases">
        <authorList>
            <consortium name="Pathogen Informatics"/>
        </authorList>
    </citation>
    <scope>NUCLEOTIDE SEQUENCE [LARGE SCALE GENOMIC DNA]</scope>
    <source>
        <strain evidence="15 16">NCTC11865</strain>
    </source>
</reference>
<evidence type="ECO:0000256" key="7">
    <source>
        <dbReference type="ARBA" id="ARBA00023125"/>
    </source>
</evidence>
<comment type="domain">
    <text evidence="8">Domain I is involved in oligomerization and binding regulators, domain II is flexibile and of varying length in different bacteria, domain III forms the AAA+ region, while domain IV binds dsDNA.</text>
</comment>